<organism evidence="1 2">
    <name type="scientific">Thermoflavimicrobium daqui</name>
    <dbReference type="NCBI Taxonomy" id="2137476"/>
    <lineage>
        <taxon>Bacteria</taxon>
        <taxon>Bacillati</taxon>
        <taxon>Bacillota</taxon>
        <taxon>Bacilli</taxon>
        <taxon>Bacillales</taxon>
        <taxon>Thermoactinomycetaceae</taxon>
        <taxon>Thermoflavimicrobium</taxon>
    </lineage>
</organism>
<dbReference type="RefSeq" id="WP_113658578.1">
    <property type="nucleotide sequence ID" value="NZ_KZ845665.1"/>
</dbReference>
<comment type="caution">
    <text evidence="1">The sequence shown here is derived from an EMBL/GenBank/DDBJ whole genome shotgun (WGS) entry which is preliminary data.</text>
</comment>
<reference evidence="1 2" key="2">
    <citation type="submission" date="2018-06" db="EMBL/GenBank/DDBJ databases">
        <authorList>
            <person name="Zhirakovskaya E."/>
        </authorList>
    </citation>
    <scope>NUCLEOTIDE SEQUENCE [LARGE SCALE GENOMIC DNA]</scope>
    <source>
        <strain evidence="1 2">FBKL4.011</strain>
    </source>
</reference>
<evidence type="ECO:0000313" key="2">
    <source>
        <dbReference type="Proteomes" id="UP000251213"/>
    </source>
</evidence>
<protein>
    <submittedName>
        <fullName evidence="1">Uncharacterized protein</fullName>
    </submittedName>
</protein>
<gene>
    <name evidence="1" type="ORF">DL897_07815</name>
</gene>
<reference evidence="1 2" key="1">
    <citation type="submission" date="2018-06" db="EMBL/GenBank/DDBJ databases">
        <title>Thermoflavimicrobium daqus sp. nov., a thermophilic microbe isolated from Moutai-flavour Daqu.</title>
        <authorList>
            <person name="Wang X."/>
            <person name="Zhou H."/>
        </authorList>
    </citation>
    <scope>NUCLEOTIDE SEQUENCE [LARGE SCALE GENOMIC DNA]</scope>
    <source>
        <strain evidence="1 2">FBKL4.011</strain>
    </source>
</reference>
<keyword evidence="2" id="KW-1185">Reference proteome</keyword>
<sequence length="86" mass="9920">MISILSTDKTVYEGGEFVYRAVDLKDIHEKLKTTALPKRIFKIQELVVLNEEEWIQFTSDLLEDYPFLKGSGGTYINSTGVIDYVW</sequence>
<proteinExistence type="predicted"/>
<accession>A0A364K6P6</accession>
<dbReference type="EMBL" id="QJKK01000003">
    <property type="protein sequence ID" value="RAL25964.1"/>
    <property type="molecule type" value="Genomic_DNA"/>
</dbReference>
<dbReference type="AlphaFoldDB" id="A0A364K6P6"/>
<evidence type="ECO:0000313" key="1">
    <source>
        <dbReference type="EMBL" id="RAL25964.1"/>
    </source>
</evidence>
<dbReference type="Proteomes" id="UP000251213">
    <property type="component" value="Unassembled WGS sequence"/>
</dbReference>
<name>A0A364K6P6_9BACL</name>